<dbReference type="PANTHER" id="PTHR15258">
    <property type="entry name" value="FGF BINDING PROTEIN-RELATED"/>
    <property type="match status" value="1"/>
</dbReference>
<keyword evidence="9" id="KW-1185">Reference proteome</keyword>
<keyword evidence="3" id="KW-0964">Secreted</keyword>
<dbReference type="PANTHER" id="PTHR15258:SF2">
    <property type="entry name" value="FIBROBLAST GROWTH FACTOR-BINDING PROTEIN 1"/>
    <property type="match status" value="1"/>
</dbReference>
<feature type="region of interest" description="Disordered" evidence="7">
    <location>
        <begin position="27"/>
        <end position="62"/>
    </location>
</feature>
<evidence type="ECO:0000313" key="9">
    <source>
        <dbReference type="Proteomes" id="UP000515152"/>
    </source>
</evidence>
<dbReference type="KEGG" id="char:105903401"/>
<evidence type="ECO:0000313" key="11">
    <source>
        <dbReference type="RefSeq" id="XP_031443249.1"/>
    </source>
</evidence>
<evidence type="ECO:0000256" key="1">
    <source>
        <dbReference type="ARBA" id="ARBA00004613"/>
    </source>
</evidence>
<evidence type="ECO:0000256" key="4">
    <source>
        <dbReference type="ARBA" id="ARBA00022729"/>
    </source>
</evidence>
<organism evidence="9 10">
    <name type="scientific">Clupea harengus</name>
    <name type="common">Atlantic herring</name>
    <dbReference type="NCBI Taxonomy" id="7950"/>
    <lineage>
        <taxon>Eukaryota</taxon>
        <taxon>Metazoa</taxon>
        <taxon>Chordata</taxon>
        <taxon>Craniata</taxon>
        <taxon>Vertebrata</taxon>
        <taxon>Euteleostomi</taxon>
        <taxon>Actinopterygii</taxon>
        <taxon>Neopterygii</taxon>
        <taxon>Teleostei</taxon>
        <taxon>Clupei</taxon>
        <taxon>Clupeiformes</taxon>
        <taxon>Clupeoidei</taxon>
        <taxon>Clupeidae</taxon>
        <taxon>Clupea</taxon>
    </lineage>
</organism>
<dbReference type="GO" id="GO:0005576">
    <property type="term" value="C:extracellular region"/>
    <property type="evidence" value="ECO:0007669"/>
    <property type="project" value="UniProtKB-SubCell"/>
</dbReference>
<dbReference type="Proteomes" id="UP000515152">
    <property type="component" value="Chromosome 20"/>
</dbReference>
<evidence type="ECO:0000256" key="5">
    <source>
        <dbReference type="ARBA" id="ARBA00023157"/>
    </source>
</evidence>
<dbReference type="InterPro" id="IPR010510">
    <property type="entry name" value="FGF1-bd"/>
</dbReference>
<dbReference type="Pfam" id="PF06473">
    <property type="entry name" value="FGF-BP1"/>
    <property type="match status" value="1"/>
</dbReference>
<dbReference type="AlphaFoldDB" id="A0A6P3W1Q0"/>
<name>A0A6P3W1Q0_CLUHA</name>
<keyword evidence="6" id="KW-0340">Growth factor binding</keyword>
<dbReference type="GO" id="GO:0007267">
    <property type="term" value="P:cell-cell signaling"/>
    <property type="evidence" value="ECO:0007669"/>
    <property type="project" value="TreeGrafter"/>
</dbReference>
<dbReference type="OrthoDB" id="8875908at2759"/>
<dbReference type="RefSeq" id="XP_031443249.1">
    <property type="nucleotide sequence ID" value="XM_031587389.2"/>
</dbReference>
<proteinExistence type="inferred from homology"/>
<feature type="compositionally biased region" description="Basic and acidic residues" evidence="7">
    <location>
        <begin position="27"/>
        <end position="38"/>
    </location>
</feature>
<reference evidence="10 11" key="1">
    <citation type="submission" date="2025-04" db="UniProtKB">
        <authorList>
            <consortium name="RefSeq"/>
        </authorList>
    </citation>
    <scope>IDENTIFICATION</scope>
</reference>
<comment type="similarity">
    <text evidence="2">Belongs to the fibroblast growth factor-binding protein family.</text>
</comment>
<feature type="chain" id="PRO_5044646614" evidence="8">
    <location>
        <begin position="23"/>
        <end position="211"/>
    </location>
</feature>
<gene>
    <name evidence="10 11" type="primary">fgfbp1a</name>
</gene>
<keyword evidence="4 8" id="KW-0732">Signal</keyword>
<evidence type="ECO:0000256" key="2">
    <source>
        <dbReference type="ARBA" id="ARBA00008326"/>
    </source>
</evidence>
<dbReference type="GeneID" id="105903401"/>
<feature type="signal peptide" evidence="8">
    <location>
        <begin position="1"/>
        <end position="22"/>
    </location>
</feature>
<dbReference type="RefSeq" id="XP_012686611.2">
    <property type="nucleotide sequence ID" value="XM_012831157.3"/>
</dbReference>
<dbReference type="CTD" id="799002"/>
<comment type="subcellular location">
    <subcellularLocation>
        <location evidence="1">Secreted</location>
    </subcellularLocation>
</comment>
<sequence length="211" mass="23341">MMHLSTAAVLLVLACISDQILEAECQREKGRGGKRESQQRLSVPPSDRNDNGPKSAGGKGIFKGRFSAKDKAQCTWVATGDEEFVLGVTCKKGAKSFDCAYVAKPTTCPQYASNAKLYWKQIARSLKKQRKLCYDGTSLIKAGMCRKAPEDAHFKLSQTPKETAKPKSASSKDNELCQDQIDKKTFAEEYCSHSWTSLCAFLFTMIQSEDC</sequence>
<keyword evidence="5" id="KW-1015">Disulfide bond</keyword>
<evidence type="ECO:0000256" key="3">
    <source>
        <dbReference type="ARBA" id="ARBA00022525"/>
    </source>
</evidence>
<evidence type="ECO:0000313" key="10">
    <source>
        <dbReference type="RefSeq" id="XP_012686611.2"/>
    </source>
</evidence>
<dbReference type="GeneTree" id="ENSGT00940000154372"/>
<evidence type="ECO:0000256" key="6">
    <source>
        <dbReference type="ARBA" id="ARBA00023183"/>
    </source>
</evidence>
<accession>A0A6P3W1Q0</accession>
<dbReference type="GO" id="GO:0019838">
    <property type="term" value="F:growth factor binding"/>
    <property type="evidence" value="ECO:0007669"/>
    <property type="project" value="UniProtKB-KW"/>
</dbReference>
<protein>
    <submittedName>
        <fullName evidence="10 11">Fibroblast growth factor-binding protein 1</fullName>
    </submittedName>
</protein>
<evidence type="ECO:0000256" key="8">
    <source>
        <dbReference type="SAM" id="SignalP"/>
    </source>
</evidence>
<evidence type="ECO:0000256" key="7">
    <source>
        <dbReference type="SAM" id="MobiDB-lite"/>
    </source>
</evidence>